<organism evidence="2">
    <name type="scientific">Parasteatoda tepidariorum</name>
    <name type="common">Common house spider</name>
    <name type="synonym">Achaearanea tepidariorum</name>
    <dbReference type="NCBI Taxonomy" id="114398"/>
    <lineage>
        <taxon>Eukaryota</taxon>
        <taxon>Metazoa</taxon>
        <taxon>Ecdysozoa</taxon>
        <taxon>Arthropoda</taxon>
        <taxon>Chelicerata</taxon>
        <taxon>Arachnida</taxon>
        <taxon>Araneae</taxon>
        <taxon>Araneomorphae</taxon>
        <taxon>Entelegynae</taxon>
        <taxon>Araneoidea</taxon>
        <taxon>Theridiidae</taxon>
        <taxon>Parasteatoda</taxon>
    </lineage>
</organism>
<dbReference type="EMBL" id="IAAA01127102">
    <property type="protein sequence ID" value="LAA16153.1"/>
    <property type="molecule type" value="mRNA"/>
</dbReference>
<keyword evidence="1" id="KW-0732">Signal</keyword>
<accession>A0A2L2Z6Z6</accession>
<evidence type="ECO:0000256" key="1">
    <source>
        <dbReference type="SAM" id="SignalP"/>
    </source>
</evidence>
<feature type="chain" id="PRO_5014895346" evidence="1">
    <location>
        <begin position="20"/>
        <end position="56"/>
    </location>
</feature>
<protein>
    <submittedName>
        <fullName evidence="2">U24-ctenitoxin-Pn1a</fullName>
    </submittedName>
</protein>
<reference evidence="2" key="1">
    <citation type="journal article" date="2016" name="Mol. Ecol. Resour.">
        <title>Evaluation of the impact of RNA preservation methods of spiders for de novo transcriptome assembly.</title>
        <authorList>
            <person name="Kono N."/>
            <person name="Nakamura H."/>
            <person name="Ito Y."/>
            <person name="Tomita M."/>
            <person name="Arakawa K."/>
        </authorList>
    </citation>
    <scope>NUCLEOTIDE SEQUENCE</scope>
    <source>
        <tissue evidence="2">Whole body</tissue>
    </source>
</reference>
<sequence length="56" mass="6155">MLKIVGILALCLFATTIAADEEKEPTACELNLARRLTATLTESNLHLITERKENGN</sequence>
<name>A0A2L2Z6Z6_PARTP</name>
<dbReference type="AlphaFoldDB" id="A0A2L2Z6Z6"/>
<proteinExistence type="evidence at transcript level"/>
<feature type="signal peptide" evidence="1">
    <location>
        <begin position="1"/>
        <end position="19"/>
    </location>
</feature>
<evidence type="ECO:0000313" key="2">
    <source>
        <dbReference type="EMBL" id="LAA16153.1"/>
    </source>
</evidence>